<gene>
    <name evidence="1" type="ORF">BDD14_4071</name>
</gene>
<evidence type="ECO:0000313" key="2">
    <source>
        <dbReference type="Proteomes" id="UP000292958"/>
    </source>
</evidence>
<evidence type="ECO:0000313" key="1">
    <source>
        <dbReference type="EMBL" id="RZU42481.1"/>
    </source>
</evidence>
<protein>
    <submittedName>
        <fullName evidence="1">Uncharacterized protein</fullName>
    </submittedName>
</protein>
<accession>A0A4Q7YYY1</accession>
<sequence>MGGLLEHSSAHEGADDVNPTSISVSQFASSASRSPLAKRECERCLQLKYSHFNRAELSKAQISALFANICTQVTLLELFPV</sequence>
<dbReference type="Proteomes" id="UP000292958">
    <property type="component" value="Unassembled WGS sequence"/>
</dbReference>
<name>A0A4Q7YYY1_9BACT</name>
<keyword evidence="2" id="KW-1185">Reference proteome</keyword>
<organism evidence="1 2">
    <name type="scientific">Edaphobacter modestus</name>
    <dbReference type="NCBI Taxonomy" id="388466"/>
    <lineage>
        <taxon>Bacteria</taxon>
        <taxon>Pseudomonadati</taxon>
        <taxon>Acidobacteriota</taxon>
        <taxon>Terriglobia</taxon>
        <taxon>Terriglobales</taxon>
        <taxon>Acidobacteriaceae</taxon>
        <taxon>Edaphobacter</taxon>
    </lineage>
</organism>
<comment type="caution">
    <text evidence="1">The sequence shown here is derived from an EMBL/GenBank/DDBJ whole genome shotgun (WGS) entry which is preliminary data.</text>
</comment>
<dbReference type="EMBL" id="SHKW01000001">
    <property type="protein sequence ID" value="RZU42481.1"/>
    <property type="molecule type" value="Genomic_DNA"/>
</dbReference>
<reference evidence="1 2" key="1">
    <citation type="submission" date="2019-02" db="EMBL/GenBank/DDBJ databases">
        <title>Genomic Encyclopedia of Archaeal and Bacterial Type Strains, Phase II (KMG-II): from individual species to whole genera.</title>
        <authorList>
            <person name="Goeker M."/>
        </authorList>
    </citation>
    <scope>NUCLEOTIDE SEQUENCE [LARGE SCALE GENOMIC DNA]</scope>
    <source>
        <strain evidence="1 2">DSM 18101</strain>
    </source>
</reference>
<proteinExistence type="predicted"/>
<dbReference type="AlphaFoldDB" id="A0A4Q7YYY1"/>